<evidence type="ECO:0000313" key="1">
    <source>
        <dbReference type="EMBL" id="RDB16859.1"/>
    </source>
</evidence>
<name>A0A369J486_HYPMA</name>
<keyword evidence="2" id="KW-1185">Reference proteome</keyword>
<dbReference type="AlphaFoldDB" id="A0A369J486"/>
<gene>
    <name evidence="1" type="ORF">Hypma_002695</name>
</gene>
<comment type="caution">
    <text evidence="1">The sequence shown here is derived from an EMBL/GenBank/DDBJ whole genome shotgun (WGS) entry which is preliminary data.</text>
</comment>
<sequence length="95" mass="10560">MYTDSIIVICLAHPKDTLLLYDQIKQHVANLTGIKPIKNNMYVNSCMAYTGPYVEKEACYHCDPGLLAPSQECSGHAIFLESQFMMATLTSTILS</sequence>
<organism evidence="1 2">
    <name type="scientific">Hypsizygus marmoreus</name>
    <name type="common">White beech mushroom</name>
    <name type="synonym">Agaricus marmoreus</name>
    <dbReference type="NCBI Taxonomy" id="39966"/>
    <lineage>
        <taxon>Eukaryota</taxon>
        <taxon>Fungi</taxon>
        <taxon>Dikarya</taxon>
        <taxon>Basidiomycota</taxon>
        <taxon>Agaricomycotina</taxon>
        <taxon>Agaricomycetes</taxon>
        <taxon>Agaricomycetidae</taxon>
        <taxon>Agaricales</taxon>
        <taxon>Tricholomatineae</taxon>
        <taxon>Lyophyllaceae</taxon>
        <taxon>Hypsizygus</taxon>
    </lineage>
</organism>
<dbReference type="STRING" id="39966.A0A369J486"/>
<dbReference type="OrthoDB" id="3261594at2759"/>
<dbReference type="InParanoid" id="A0A369J486"/>
<evidence type="ECO:0000313" key="2">
    <source>
        <dbReference type="Proteomes" id="UP000076154"/>
    </source>
</evidence>
<accession>A0A369J486</accession>
<dbReference type="Proteomes" id="UP000076154">
    <property type="component" value="Unassembled WGS sequence"/>
</dbReference>
<proteinExistence type="predicted"/>
<protein>
    <submittedName>
        <fullName evidence="1">Uncharacterized protein</fullName>
    </submittedName>
</protein>
<dbReference type="EMBL" id="LUEZ02000122">
    <property type="protein sequence ID" value="RDB16859.1"/>
    <property type="molecule type" value="Genomic_DNA"/>
</dbReference>
<reference evidence="1" key="1">
    <citation type="submission" date="2018-04" db="EMBL/GenBank/DDBJ databases">
        <title>Whole genome sequencing of Hypsizygus marmoreus.</title>
        <authorList>
            <person name="Choi I.-G."/>
            <person name="Min B."/>
            <person name="Kim J.-G."/>
            <person name="Kim S."/>
            <person name="Oh Y.-L."/>
            <person name="Kong W.-S."/>
            <person name="Park H."/>
            <person name="Jeong J."/>
            <person name="Song E.-S."/>
        </authorList>
    </citation>
    <scope>NUCLEOTIDE SEQUENCE [LARGE SCALE GENOMIC DNA]</scope>
    <source>
        <strain evidence="1">51987-8</strain>
    </source>
</reference>